<dbReference type="CDD" id="cd00146">
    <property type="entry name" value="PKD"/>
    <property type="match status" value="1"/>
</dbReference>
<dbReference type="RefSeq" id="WP_071636724.1">
    <property type="nucleotide sequence ID" value="NZ_MLFK01000006.1"/>
</dbReference>
<evidence type="ECO:0008006" key="4">
    <source>
        <dbReference type="Google" id="ProtNLM"/>
    </source>
</evidence>
<proteinExistence type="predicted"/>
<dbReference type="PROSITE" id="PS51257">
    <property type="entry name" value="PROKAR_LIPOPROTEIN"/>
    <property type="match status" value="1"/>
</dbReference>
<dbReference type="Gene3D" id="2.60.40.10">
    <property type="entry name" value="Immunoglobulins"/>
    <property type="match status" value="1"/>
</dbReference>
<dbReference type="Gene3D" id="2.60.120.430">
    <property type="entry name" value="Galactose-binding lectin"/>
    <property type="match status" value="1"/>
</dbReference>
<organism evidence="1 3">
    <name type="scientific">Flavobacterium johnsoniae</name>
    <name type="common">Cytophaga johnsonae</name>
    <dbReference type="NCBI Taxonomy" id="986"/>
    <lineage>
        <taxon>Bacteria</taxon>
        <taxon>Pseudomonadati</taxon>
        <taxon>Bacteroidota</taxon>
        <taxon>Flavobacteriia</taxon>
        <taxon>Flavobacteriales</taxon>
        <taxon>Flavobacteriaceae</taxon>
        <taxon>Flavobacterium</taxon>
    </lineage>
</organism>
<sequence length="300" mass="33483">MTTKLNHIAKLKYLFAMLSIGLFSCESDVREVYLYNKGKLEATSTNTSVKAGETVTYTDSSTKVRAIKWIFQGGSPGSSIDPKVEVKYTKGGTFTTTLEITFVDNTIEKKTFAVEVEAPATPPIVIPADALKIYSENPDFTKIAPVLNWVSSNQFVIKEVAVDGYEGAYRNFSLPATPPAAEAKWAMAILSFVNFTDISSYTYINMAVRTTSTGKIRFRMKDAANTGYVEFDATSNLYGLKRDGSWNMVKIPIAEYKKQNPALDLTKIKDILVLRSVDPEDIRTLNNYVFDFDHIYLSKN</sequence>
<keyword evidence="3" id="KW-1185">Reference proteome</keyword>
<reference evidence="1 3" key="1">
    <citation type="submission" date="2016-10" db="EMBL/GenBank/DDBJ databases">
        <title>Draft Genome Sequence of Rhizobacteria Flavobacterium johnsoniae CI04.</title>
        <authorList>
            <person name="Bravo J.I."/>
            <person name="Lozano G.L."/>
            <person name="Handelsman J."/>
        </authorList>
    </citation>
    <scope>NUCLEOTIDE SEQUENCE [LARGE SCALE GENOMIC DNA]</scope>
    <source>
        <strain evidence="1 3">CI04</strain>
    </source>
</reference>
<protein>
    <recommendedName>
        <fullName evidence="4">PKD domain-containing protein</fullName>
    </recommendedName>
</protein>
<comment type="caution">
    <text evidence="1">The sequence shown here is derived from an EMBL/GenBank/DDBJ whole genome shotgun (WGS) entry which is preliminary data.</text>
</comment>
<evidence type="ECO:0000313" key="3">
    <source>
        <dbReference type="Proteomes" id="UP000182826"/>
    </source>
</evidence>
<evidence type="ECO:0000313" key="2">
    <source>
        <dbReference type="EMBL" id="OIV42248.1"/>
    </source>
</evidence>
<accession>A0A1J7C673</accession>
<dbReference type="Proteomes" id="UP000182826">
    <property type="component" value="Unassembled WGS sequence"/>
</dbReference>
<dbReference type="EMBL" id="MLFK01000006">
    <property type="protein sequence ID" value="OIV42248.1"/>
    <property type="molecule type" value="Genomic_DNA"/>
</dbReference>
<dbReference type="SUPFAM" id="SSF49299">
    <property type="entry name" value="PKD domain"/>
    <property type="match status" value="1"/>
</dbReference>
<dbReference type="OrthoDB" id="786080at2"/>
<gene>
    <name evidence="2" type="ORF">BKM63_11515</name>
    <name evidence="1" type="ORF">BKM63_11555</name>
</gene>
<evidence type="ECO:0000313" key="1">
    <source>
        <dbReference type="EMBL" id="OIV41185.1"/>
    </source>
</evidence>
<dbReference type="AlphaFoldDB" id="A0A1J7C673"/>
<dbReference type="EMBL" id="MLFK01000007">
    <property type="protein sequence ID" value="OIV41185.1"/>
    <property type="molecule type" value="Genomic_DNA"/>
</dbReference>
<name>A0A1J7C673_FLAJO</name>
<dbReference type="InterPro" id="IPR035986">
    <property type="entry name" value="PKD_dom_sf"/>
</dbReference>
<dbReference type="InterPro" id="IPR013783">
    <property type="entry name" value="Ig-like_fold"/>
</dbReference>